<feature type="transmembrane region" description="Helical" evidence="1">
    <location>
        <begin position="242"/>
        <end position="264"/>
    </location>
</feature>
<feature type="transmembrane region" description="Helical" evidence="1">
    <location>
        <begin position="335"/>
        <end position="352"/>
    </location>
</feature>
<dbReference type="AlphaFoldDB" id="A0A953T466"/>
<keyword evidence="1" id="KW-0472">Membrane</keyword>
<keyword evidence="1" id="KW-0812">Transmembrane</keyword>
<feature type="transmembrane region" description="Helical" evidence="1">
    <location>
        <begin position="151"/>
        <end position="175"/>
    </location>
</feature>
<keyword evidence="3" id="KW-1185">Reference proteome</keyword>
<reference evidence="2" key="1">
    <citation type="submission" date="2021-07" db="EMBL/GenBank/DDBJ databases">
        <title>New genus and species of the family Alcaligenaceae.</title>
        <authorList>
            <person name="Hahn M.W."/>
        </authorList>
    </citation>
    <scope>NUCLEOTIDE SEQUENCE</scope>
    <source>
        <strain evidence="2">LF4-65</strain>
    </source>
</reference>
<proteinExistence type="predicted"/>
<evidence type="ECO:0000313" key="2">
    <source>
        <dbReference type="EMBL" id="MBZ1350166.1"/>
    </source>
</evidence>
<comment type="caution">
    <text evidence="2">The sequence shown here is derived from an EMBL/GenBank/DDBJ whole genome shotgun (WGS) entry which is preliminary data.</text>
</comment>
<protein>
    <submittedName>
        <fullName evidence="2">Uncharacterized protein</fullName>
    </submittedName>
</protein>
<dbReference type="EMBL" id="JAHXRI010000006">
    <property type="protein sequence ID" value="MBZ1350166.1"/>
    <property type="molecule type" value="Genomic_DNA"/>
</dbReference>
<feature type="transmembrane region" description="Helical" evidence="1">
    <location>
        <begin position="297"/>
        <end position="314"/>
    </location>
</feature>
<keyword evidence="1" id="KW-1133">Transmembrane helix</keyword>
<feature type="transmembrane region" description="Helical" evidence="1">
    <location>
        <begin position="7"/>
        <end position="28"/>
    </location>
</feature>
<evidence type="ECO:0000256" key="1">
    <source>
        <dbReference type="SAM" id="Phobius"/>
    </source>
</evidence>
<feature type="transmembrane region" description="Helical" evidence="1">
    <location>
        <begin position="79"/>
        <end position="99"/>
    </location>
</feature>
<accession>A0A953T466</accession>
<dbReference type="Proteomes" id="UP000739565">
    <property type="component" value="Unassembled WGS sequence"/>
</dbReference>
<feature type="transmembrane region" description="Helical" evidence="1">
    <location>
        <begin position="205"/>
        <end position="222"/>
    </location>
</feature>
<dbReference type="RefSeq" id="WP_259660559.1">
    <property type="nucleotide sequence ID" value="NZ_JAHXRI010000006.1"/>
</dbReference>
<organism evidence="2 3">
    <name type="scientific">Zwartia hollandica</name>
    <dbReference type="NCBI Taxonomy" id="324606"/>
    <lineage>
        <taxon>Bacteria</taxon>
        <taxon>Pseudomonadati</taxon>
        <taxon>Pseudomonadota</taxon>
        <taxon>Betaproteobacteria</taxon>
        <taxon>Burkholderiales</taxon>
        <taxon>Alcaligenaceae</taxon>
        <taxon>Zwartia</taxon>
    </lineage>
</organism>
<evidence type="ECO:0000313" key="3">
    <source>
        <dbReference type="Proteomes" id="UP000739565"/>
    </source>
</evidence>
<sequence length="522" mass="60032">MNTFYRLSVCIVSICVAISFWLGSRFTVDDAFITWRFGKNFALHGIWNFNPSHLDPTQAYTNPIFALASLIPHLNNVDVVLFFKFFSLLTLGAFTIWFLVVTKKSFFMLLLVLALPATAIHAFGGLETFFFIFLVSALLVSLDKNQTKISIILTLILLVTRPEAWILVGLVPLYLSTDCPRSIRMLSWRDLYANIKNIRIAKKKLLVIIFFLTAPLFFYLLFHQKNFGSFLPNTFYAKSGAIFLFKELVKYSLFLVPALTLLLLARIKILIFIFVFFGVMALGYSKSFLTMNYASRFAYHIFMPIYCFMIYIAASQREKIMELIISSERIARCKVENFIKFLAGVALCIFLSNSGVRPIGLYTYYPRLLTSHGQLGDVLSQISDKYRMKSFAIGDAGLAPYRSDLNVLDIVGLGSSLVVKNGLTGQVLSTYAIDLIAFYASPESIQTNLFAQDVLYKWASEKDFFRQCDVYWRPDYTLRLYAKQQVPELQKLCQNSDRLNNISDEKYFKEIMFIPPWHYWRT</sequence>
<name>A0A953T466_9BURK</name>
<feature type="transmembrane region" description="Helical" evidence="1">
    <location>
        <begin position="106"/>
        <end position="139"/>
    </location>
</feature>
<feature type="transmembrane region" description="Helical" evidence="1">
    <location>
        <begin position="269"/>
        <end position="285"/>
    </location>
</feature>
<gene>
    <name evidence="2" type="ORF">KZZ10_05865</name>
</gene>